<proteinExistence type="predicted"/>
<dbReference type="AlphaFoldDB" id="A0A162CJ72"/>
<accession>A0A162CJ72</accession>
<protein>
    <submittedName>
        <fullName evidence="1">Uncharacterized protein</fullName>
    </submittedName>
</protein>
<reference evidence="1 2" key="1">
    <citation type="submission" date="2016-03" db="EMBL/GenBank/DDBJ databases">
        <title>EvidentialGene: Evidence-directed Construction of Genes on Genomes.</title>
        <authorList>
            <person name="Gilbert D.G."/>
            <person name="Choi J.-H."/>
            <person name="Mockaitis K."/>
            <person name="Colbourne J."/>
            <person name="Pfrender M."/>
        </authorList>
    </citation>
    <scope>NUCLEOTIDE SEQUENCE [LARGE SCALE GENOMIC DNA]</scope>
    <source>
        <strain evidence="1 2">Xinb3</strain>
        <tissue evidence="1">Complete organism</tissue>
    </source>
</reference>
<gene>
    <name evidence="1" type="ORF">APZ42_017824</name>
</gene>
<evidence type="ECO:0000313" key="2">
    <source>
        <dbReference type="Proteomes" id="UP000076858"/>
    </source>
</evidence>
<evidence type="ECO:0000313" key="1">
    <source>
        <dbReference type="EMBL" id="KZS16442.1"/>
    </source>
</evidence>
<keyword evidence="2" id="KW-1185">Reference proteome</keyword>
<dbReference type="Proteomes" id="UP000076858">
    <property type="component" value="Unassembled WGS sequence"/>
</dbReference>
<dbReference type="EMBL" id="LRGB01000715">
    <property type="protein sequence ID" value="KZS16442.1"/>
    <property type="molecule type" value="Genomic_DNA"/>
</dbReference>
<comment type="caution">
    <text evidence="1">The sequence shown here is derived from an EMBL/GenBank/DDBJ whole genome shotgun (WGS) entry which is preliminary data.</text>
</comment>
<organism evidence="1 2">
    <name type="scientific">Daphnia magna</name>
    <dbReference type="NCBI Taxonomy" id="35525"/>
    <lineage>
        <taxon>Eukaryota</taxon>
        <taxon>Metazoa</taxon>
        <taxon>Ecdysozoa</taxon>
        <taxon>Arthropoda</taxon>
        <taxon>Crustacea</taxon>
        <taxon>Branchiopoda</taxon>
        <taxon>Diplostraca</taxon>
        <taxon>Cladocera</taxon>
        <taxon>Anomopoda</taxon>
        <taxon>Daphniidae</taxon>
        <taxon>Daphnia</taxon>
    </lineage>
</organism>
<name>A0A162CJ72_9CRUS</name>
<sequence>MEALSNFVKDLVYSGSSRVVHVTNGSNETVRVTIKDNGINQQETCATLKRGEIIKHQSTGLANDYDNITVCVRVEFNNGHVWISTHINRSVIITPKNRLIKAKCETWYQGNDSSVWRDQNDKCYKPSCNDKGNCKC</sequence>